<keyword evidence="3 7" id="KW-0603">Photosystem I</keyword>
<comment type="similarity">
    <text evidence="7">Belongs to the PsaM family.</text>
</comment>
<keyword evidence="4 7" id="KW-1133">Transmembrane helix</keyword>
<dbReference type="GO" id="GO:0009522">
    <property type="term" value="C:photosystem I"/>
    <property type="evidence" value="ECO:0007669"/>
    <property type="project" value="UniProtKB-KW"/>
</dbReference>
<dbReference type="AlphaFoldDB" id="A0A2Z4HGP9"/>
<keyword evidence="1 7" id="KW-0602">Photosynthesis</keyword>
<dbReference type="HAMAP" id="MF_00828">
    <property type="entry name" value="PSI_PsaM"/>
    <property type="match status" value="1"/>
</dbReference>
<evidence type="ECO:0000256" key="3">
    <source>
        <dbReference type="ARBA" id="ARBA00022836"/>
    </source>
</evidence>
<dbReference type="InterPro" id="IPR037279">
    <property type="entry name" value="PSI_PsaM_sf"/>
</dbReference>
<dbReference type="Pfam" id="PF07465">
    <property type="entry name" value="PsaM"/>
    <property type="match status" value="1"/>
</dbReference>
<organism evidence="8">
    <name type="scientific">Cyanophora biloba</name>
    <dbReference type="NCBI Taxonomy" id="1489483"/>
    <lineage>
        <taxon>Eukaryota</taxon>
        <taxon>Glaucocystophyceae</taxon>
        <taxon>Cyanophorales</taxon>
        <taxon>Cyanophoraceae</taxon>
        <taxon>Cyanophora</taxon>
    </lineage>
</organism>
<keyword evidence="5 7" id="KW-0793">Thylakoid</keyword>
<keyword evidence="2 7" id="KW-0812">Transmembrane</keyword>
<gene>
    <name evidence="7 8" type="primary">psaM</name>
</gene>
<dbReference type="GO" id="GO:0042651">
    <property type="term" value="C:thylakoid membrane"/>
    <property type="evidence" value="ECO:0007669"/>
    <property type="project" value="UniProtKB-UniRule"/>
</dbReference>
<evidence type="ECO:0000256" key="4">
    <source>
        <dbReference type="ARBA" id="ARBA00022989"/>
    </source>
</evidence>
<dbReference type="RefSeq" id="YP_009504602.1">
    <property type="nucleotide sequence ID" value="NC_038216.1"/>
</dbReference>
<evidence type="ECO:0000256" key="7">
    <source>
        <dbReference type="HAMAP-Rule" id="MF_00828"/>
    </source>
</evidence>
<evidence type="ECO:0000256" key="2">
    <source>
        <dbReference type="ARBA" id="ARBA00022692"/>
    </source>
</evidence>
<reference evidence="8" key="1">
    <citation type="journal article" date="2018" name="Adv. Bot. Res.">
        <title>Chapter Four - Comparative Plastid Genomics of Glaucophytes species.</title>
        <authorList>
            <person name="Reyes-Prieto A."/>
            <person name="Russell S."/>
            <person name="Figueroa-Martinez F."/>
            <person name="Jackson C."/>
        </authorList>
    </citation>
    <scope>NUCLEOTIDE SEQUENCE</scope>
    <source>
        <strain evidence="8">UTEX LB 2766</strain>
    </source>
</reference>
<name>A0A2Z4HGP9_9EUKA</name>
<dbReference type="EMBL" id="MG601103">
    <property type="protein sequence ID" value="AWW13902.1"/>
    <property type="molecule type" value="Genomic_DNA"/>
</dbReference>
<comment type="subcellular location">
    <subcellularLocation>
        <location evidence="7">Cellular thylakoid membrane</location>
        <topology evidence="7">Single-pass membrane protein</topology>
    </subcellularLocation>
</comment>
<proteinExistence type="inferred from homology"/>
<evidence type="ECO:0000256" key="5">
    <source>
        <dbReference type="ARBA" id="ARBA00023078"/>
    </source>
</evidence>
<evidence type="ECO:0000313" key="8">
    <source>
        <dbReference type="EMBL" id="AWW13902.1"/>
    </source>
</evidence>
<dbReference type="SUPFAM" id="SSF81548">
    <property type="entry name" value="Subunit XII of photosystem I reaction centre, PsaM"/>
    <property type="match status" value="1"/>
</dbReference>
<dbReference type="GO" id="GO:0015979">
    <property type="term" value="P:photosynthesis"/>
    <property type="evidence" value="ECO:0007669"/>
    <property type="project" value="UniProtKB-UniRule"/>
</dbReference>
<dbReference type="GeneID" id="37543867"/>
<accession>A0A2Z4HGP9</accession>
<geneLocation type="plastid" evidence="8"/>
<keyword evidence="8" id="KW-0934">Plastid</keyword>
<keyword evidence="6 7" id="KW-0472">Membrane</keyword>
<sequence>MLAESQIFTALAISLVPAILAFRLGVELYKF</sequence>
<dbReference type="InterPro" id="IPR010010">
    <property type="entry name" value="PSI_PsaM"/>
</dbReference>
<dbReference type="NCBIfam" id="TIGR03053">
    <property type="entry name" value="PS_I_psaM"/>
    <property type="match status" value="1"/>
</dbReference>
<feature type="transmembrane region" description="Helical" evidence="7">
    <location>
        <begin position="6"/>
        <end position="26"/>
    </location>
</feature>
<evidence type="ECO:0000256" key="1">
    <source>
        <dbReference type="ARBA" id="ARBA00022531"/>
    </source>
</evidence>
<protein>
    <recommendedName>
        <fullName evidence="7">Photosystem I reaction center subunit XII</fullName>
    </recommendedName>
    <alternativeName>
        <fullName evidence="7">PSI-M</fullName>
    </alternativeName>
</protein>
<evidence type="ECO:0000256" key="6">
    <source>
        <dbReference type="ARBA" id="ARBA00023136"/>
    </source>
</evidence>